<feature type="compositionally biased region" description="Low complexity" evidence="12">
    <location>
        <begin position="349"/>
        <end position="369"/>
    </location>
</feature>
<dbReference type="GO" id="GO:0005102">
    <property type="term" value="F:signaling receptor binding"/>
    <property type="evidence" value="ECO:0007669"/>
    <property type="project" value="TreeGrafter"/>
</dbReference>
<evidence type="ECO:0000256" key="7">
    <source>
        <dbReference type="ARBA" id="ARBA00029502"/>
    </source>
</evidence>
<feature type="compositionally biased region" description="Low complexity" evidence="12">
    <location>
        <begin position="315"/>
        <end position="326"/>
    </location>
</feature>
<comment type="subcellular location">
    <subcellularLocation>
        <location evidence="9 10">Peroxisome membrane</location>
    </subcellularLocation>
</comment>
<dbReference type="PANTHER" id="PTHR23058">
    <property type="entry name" value="PEROXISOMAL MEMBRANE PROTEIN PEX14"/>
    <property type="match status" value="1"/>
</dbReference>
<evidence type="ECO:0000256" key="5">
    <source>
        <dbReference type="ARBA" id="ARBA00023136"/>
    </source>
</evidence>
<comment type="caution">
    <text evidence="14">The sequence shown here is derived from an EMBL/GenBank/DDBJ whole genome shotgun (WGS) entry which is preliminary data.</text>
</comment>
<comment type="similarity">
    <text evidence="1 10">Belongs to the peroxin-14 family.</text>
</comment>
<keyword evidence="11" id="KW-0175">Coiled coil</keyword>
<proteinExistence type="inferred from homology"/>
<dbReference type="InterPro" id="IPR036388">
    <property type="entry name" value="WH-like_DNA-bd_sf"/>
</dbReference>
<dbReference type="InterPro" id="IPR006785">
    <property type="entry name" value="Pex14_N"/>
</dbReference>
<keyword evidence="3 10" id="KW-0653">Protein transport</keyword>
<evidence type="ECO:0000313" key="14">
    <source>
        <dbReference type="EMBL" id="ROW08320.1"/>
    </source>
</evidence>
<evidence type="ECO:0000256" key="12">
    <source>
        <dbReference type="SAM" id="MobiDB-lite"/>
    </source>
</evidence>
<feature type="region of interest" description="Disordered" evidence="12">
    <location>
        <begin position="244"/>
        <end position="369"/>
    </location>
</feature>
<feature type="coiled-coil region" evidence="11">
    <location>
        <begin position="153"/>
        <end position="195"/>
    </location>
</feature>
<keyword evidence="5 10" id="KW-0472">Membrane</keyword>
<feature type="compositionally biased region" description="Polar residues" evidence="12">
    <location>
        <begin position="339"/>
        <end position="348"/>
    </location>
</feature>
<dbReference type="FunFam" id="1.10.10.10:FF:000489">
    <property type="entry name" value="Putative peroxisomal membrane anchor protein"/>
    <property type="match status" value="1"/>
</dbReference>
<evidence type="ECO:0000256" key="4">
    <source>
        <dbReference type="ARBA" id="ARBA00023010"/>
    </source>
</evidence>
<feature type="domain" description="Peroxisome membrane anchor protein Pex14p N-terminal" evidence="13">
    <location>
        <begin position="4"/>
        <end position="48"/>
    </location>
</feature>
<feature type="compositionally biased region" description="Polar residues" evidence="12">
    <location>
        <begin position="292"/>
        <end position="314"/>
    </location>
</feature>
<dbReference type="STRING" id="356882.A0A423WXY5"/>
<keyword evidence="2 10" id="KW-0813">Transport</keyword>
<comment type="function">
    <text evidence="10">Component of the PEX13-PEX14 docking complex, a translocon channel that specifically mediates the import of peroxisomal cargo proteins bound to PEX5 receptor. The PEX13-PEX14 docking complex forms a large import pore which can be opened to a diameter of about 9 nm. Mechanistically, PEX5 receptor along with cargo proteins associates with the PEX14 subunit of the PEX13-PEX14 docking complex in the cytosol, leading to the insertion of the receptor into the organelle membrane with the concomitant translocation of the cargo into the peroxisome matrix.</text>
</comment>
<dbReference type="Gene3D" id="1.10.10.10">
    <property type="entry name" value="Winged helix-like DNA-binding domain superfamily/Winged helix DNA-binding domain"/>
    <property type="match status" value="1"/>
</dbReference>
<dbReference type="EMBL" id="LKEA01000006">
    <property type="protein sequence ID" value="ROW08320.1"/>
    <property type="molecule type" value="Genomic_DNA"/>
</dbReference>
<dbReference type="PANTHER" id="PTHR23058:SF0">
    <property type="entry name" value="PEROXISOMAL MEMBRANE PROTEIN PEX14"/>
    <property type="match status" value="1"/>
</dbReference>
<dbReference type="AlphaFoldDB" id="A0A423WXY5"/>
<evidence type="ECO:0000256" key="1">
    <source>
        <dbReference type="ARBA" id="ARBA00005443"/>
    </source>
</evidence>
<gene>
    <name evidence="14" type="ORF">VMCG_03019</name>
</gene>
<dbReference type="GO" id="GO:1990429">
    <property type="term" value="C:peroxisomal importomer complex"/>
    <property type="evidence" value="ECO:0007669"/>
    <property type="project" value="TreeGrafter"/>
</dbReference>
<dbReference type="GO" id="GO:0005778">
    <property type="term" value="C:peroxisomal membrane"/>
    <property type="evidence" value="ECO:0007669"/>
    <property type="project" value="UniProtKB-SubCell"/>
</dbReference>
<protein>
    <recommendedName>
        <fullName evidence="7 10">Peroxisomal membrane protein PEX14</fullName>
    </recommendedName>
    <alternativeName>
        <fullName evidence="8 10">Peroxin-14</fullName>
    </alternativeName>
</protein>
<evidence type="ECO:0000313" key="15">
    <source>
        <dbReference type="Proteomes" id="UP000283895"/>
    </source>
</evidence>
<evidence type="ECO:0000256" key="10">
    <source>
        <dbReference type="RuleBase" id="RU367032"/>
    </source>
</evidence>
<sequence>MTIREEIVASAAQFLQDPSVAASPVENRIAFLKAKNLTEEEVHAALARAGGEPGPAPSYAAPPVSPVPGQPPQYYGGYPPYGWQPQPPEVPRRDWRDWFIMATVVGGVGYGLYTLGKRYVYPLVAPPTPERLETDKKSIDEQFEKAFTLVEQLAKDTEEVKAAEQQRNEKLNDALAELETVIGELKSSNRRREDEAQRIRDDVQGLKDSIPKALDAQKNSSDTRLQEVNSELKSLKTIISQRMTSQQPAAGNYLNRPSAATPMPTASPTPAPAPASGNENGTNGTNGTTNGQAASDDTPNGVSSFQGSTSGTGRSSPFSSGISAASVKIPEWQRAMATKRSSASITNNSAADGGSGSQSQSQAEAGGSS</sequence>
<keyword evidence="4" id="KW-0811">Translocation</keyword>
<evidence type="ECO:0000259" key="13">
    <source>
        <dbReference type="Pfam" id="PF04695"/>
    </source>
</evidence>
<keyword evidence="6 10" id="KW-0576">Peroxisome</keyword>
<dbReference type="Proteomes" id="UP000283895">
    <property type="component" value="Unassembled WGS sequence"/>
</dbReference>
<dbReference type="GO" id="GO:0016560">
    <property type="term" value="P:protein import into peroxisome matrix, docking"/>
    <property type="evidence" value="ECO:0007669"/>
    <property type="project" value="UniProtKB-UniRule"/>
</dbReference>
<dbReference type="Pfam" id="PF04695">
    <property type="entry name" value="Pex14_N"/>
    <property type="match status" value="1"/>
</dbReference>
<evidence type="ECO:0000256" key="8">
    <source>
        <dbReference type="ARBA" id="ARBA00029691"/>
    </source>
</evidence>
<keyword evidence="15" id="KW-1185">Reference proteome</keyword>
<evidence type="ECO:0000256" key="11">
    <source>
        <dbReference type="SAM" id="Coils"/>
    </source>
</evidence>
<feature type="compositionally biased region" description="Low complexity" evidence="12">
    <location>
        <begin position="274"/>
        <end position="291"/>
    </location>
</feature>
<evidence type="ECO:0000256" key="9">
    <source>
        <dbReference type="ARBA" id="ARBA00046271"/>
    </source>
</evidence>
<organism evidence="14 15">
    <name type="scientific">Cytospora schulzeri</name>
    <dbReference type="NCBI Taxonomy" id="448051"/>
    <lineage>
        <taxon>Eukaryota</taxon>
        <taxon>Fungi</taxon>
        <taxon>Dikarya</taxon>
        <taxon>Ascomycota</taxon>
        <taxon>Pezizomycotina</taxon>
        <taxon>Sordariomycetes</taxon>
        <taxon>Sordariomycetidae</taxon>
        <taxon>Diaporthales</taxon>
        <taxon>Cytosporaceae</taxon>
        <taxon>Cytospora</taxon>
    </lineage>
</organism>
<dbReference type="InterPro" id="IPR025655">
    <property type="entry name" value="PEX14"/>
</dbReference>
<evidence type="ECO:0000256" key="6">
    <source>
        <dbReference type="ARBA" id="ARBA00023140"/>
    </source>
</evidence>
<reference evidence="14 15" key="1">
    <citation type="submission" date="2015-09" db="EMBL/GenBank/DDBJ databases">
        <title>Host preference determinants of Valsa canker pathogens revealed by comparative genomics.</title>
        <authorList>
            <person name="Yin Z."/>
            <person name="Huang L."/>
        </authorList>
    </citation>
    <scope>NUCLEOTIDE SEQUENCE [LARGE SCALE GENOMIC DNA]</scope>
    <source>
        <strain evidence="14 15">03-1</strain>
    </source>
</reference>
<evidence type="ECO:0000256" key="3">
    <source>
        <dbReference type="ARBA" id="ARBA00022927"/>
    </source>
</evidence>
<evidence type="ECO:0000256" key="2">
    <source>
        <dbReference type="ARBA" id="ARBA00022448"/>
    </source>
</evidence>
<name>A0A423WXY5_9PEZI</name>
<accession>A0A423WXY5</accession>
<dbReference type="OrthoDB" id="5549158at2759"/>